<accession>A0ABM1YDE3</accession>
<dbReference type="EnsemblMetazoa" id="AALFPA23_008111.R10923">
    <property type="protein sequence ID" value="AALFPA23_008111.P10923"/>
    <property type="gene ID" value="AALFPA23_008111"/>
</dbReference>
<dbReference type="GeneID" id="115263253"/>
<keyword evidence="3" id="KW-1185">Reference proteome</keyword>
<evidence type="ECO:0000256" key="1">
    <source>
        <dbReference type="SAM" id="MobiDB-lite"/>
    </source>
</evidence>
<evidence type="ECO:0000313" key="2">
    <source>
        <dbReference type="EnsemblMetazoa" id="AALFPA23_008111.P10924"/>
    </source>
</evidence>
<evidence type="ECO:0000313" key="3">
    <source>
        <dbReference type="Proteomes" id="UP000069940"/>
    </source>
</evidence>
<feature type="region of interest" description="Disordered" evidence="1">
    <location>
        <begin position="447"/>
        <end position="524"/>
    </location>
</feature>
<dbReference type="RefSeq" id="XP_062708713.1">
    <property type="nucleotide sequence ID" value="XM_062852729.1"/>
</dbReference>
<proteinExistence type="predicted"/>
<dbReference type="Proteomes" id="UP000069940">
    <property type="component" value="Unassembled WGS sequence"/>
</dbReference>
<sequence length="1400" mass="161263">MEDLDQPWMNDDRDYDDDVVVERDEEVEQEPIEVVQEELDDEYAREYFRKFEPDSDNDKNERETSYKSIRAVRKYCKERGLPYLRHNGYQQPARNVKDACMCFKFCYAKFMEDTREKMLNNLLELSAEGQNIFLICHIEVVPAHRPKHGKQQKSVRNYYLPSNSGRVRVCKMMFANTFDLSDKRVRVLNHKAETGAYDGWLRKFRSSIQEAGNVPLEEQESSHDVDDVELNSPQDPISNDHPTKNQSRVGSDDESDVELVSSIVKSDNVSAEPKPLLDDVFLDRYFQQQYEVNSMQDELGSSNTETPNKVKNTPLEPCSCVVYQCTHWFTEDWRLKIYSRYAMLPPAKQVQFLQDHTEQIPKKRAKTDSSRRTYSQLYFIPTTTGRTRVCKVMFLNTFRINDHKIRDLNSRNEETPEQATDLDPQEGGNTSRVISKFAFDPTLIDPLALTEAESPPRKKRRSSKLIEESQSGTKLGNTLKSTETIKPKQRSEMEVTKTQSSSDDEDDGPSNDYNQPKSHQPPPAELDDAFLADYFLSYENNDRTKVRKSWLNLKVDEAVPSACSCQRQCYSKFPDEARSKIFSRFVKLTPINQQRFLYRHVQVQHIPGAVTRRKKSYTYFLPSKTGLVTVCYIMFQNVYRVTHKKMRGLVKRHFLGDDPSFSTQTAQEDGSDPGVLVEDVVENDFADIDDVSDAHLLLYPDTTDFNQSDEFDDLQTSIDVGDDEVEVKDSCELLSIEPHDEYEASNAEDTEFSYAALDGVELVFDEPNCPMNETVPIIPEIDDEFLDEYFIQFEMNDDDQGGLRRRKIKPMTKGSPFDDHIVMEACSCVHFMCYAWLTDDLRQKLYGRFVRLSPLSQRLFLRRHIRRECTKRKRAIMTRRNYSLYYFIPTRKKQFQVCKVMFMNTFKVTDKKLRGLLGNNQFGAPEETSYDEIEVDVDINSLHVLSSQEEPQEIDIKEEPVHSNGLHGSENFEPPSESVTDQAIAAPSSIHCSDDEATLSGSETDRKQPTIENEDEDDNEGAVYRKQFLEITKESPLPILDDNVRNPQSDLDRPTVSPVELDEAFLNGYLQGLLNPPVMRKRSKKLQQNTSDLPSTLVPAACCCARQCHLKFPYRLRQMIFDKYLELSCHDQKHFVRSLMDLRSTKLTKEATELWKKVYHLPSNTGRVVVCQSMFRNTFNLSHTQLQVIKNSESDSRAKTSETGSVHGININTVHSEDPPDDMNNEEHDSNNIVDCTSDAEVNDDRDGFSKPINPLEQACSCLQACSTKVPAQMRRALLDKYTMLSKRDRIEFLNSCIKCGTPRQQNTSQKECRRKFTYAYSLPNDGPPISICKVMFCHVFGLTDKKLRTIRNKRSIEDNVTLHDVSEAAIGDGTSEDANFEYDPFEMNSEELNEMIVGE</sequence>
<feature type="region of interest" description="Disordered" evidence="1">
    <location>
        <begin position="408"/>
        <end position="430"/>
    </location>
</feature>
<dbReference type="PANTHER" id="PTHR10773">
    <property type="entry name" value="DNA-DIRECTED RNA POLYMERASES I, II, AND III SUBUNIT RPABC2"/>
    <property type="match status" value="1"/>
</dbReference>
<protein>
    <submittedName>
        <fullName evidence="2">Uncharacterized protein</fullName>
    </submittedName>
</protein>
<organism evidence="2 3">
    <name type="scientific">Aedes albopictus</name>
    <name type="common">Asian tiger mosquito</name>
    <name type="synonym">Stegomyia albopicta</name>
    <dbReference type="NCBI Taxonomy" id="7160"/>
    <lineage>
        <taxon>Eukaryota</taxon>
        <taxon>Metazoa</taxon>
        <taxon>Ecdysozoa</taxon>
        <taxon>Arthropoda</taxon>
        <taxon>Hexapoda</taxon>
        <taxon>Insecta</taxon>
        <taxon>Pterygota</taxon>
        <taxon>Neoptera</taxon>
        <taxon>Endopterygota</taxon>
        <taxon>Diptera</taxon>
        <taxon>Nematocera</taxon>
        <taxon>Culicoidea</taxon>
        <taxon>Culicidae</taxon>
        <taxon>Culicinae</taxon>
        <taxon>Aedini</taxon>
        <taxon>Aedes</taxon>
        <taxon>Stegomyia</taxon>
    </lineage>
</organism>
<dbReference type="PANTHER" id="PTHR10773:SF19">
    <property type="match status" value="1"/>
</dbReference>
<feature type="compositionally biased region" description="Basic and acidic residues" evidence="1">
    <location>
        <begin position="483"/>
        <end position="495"/>
    </location>
</feature>
<feature type="compositionally biased region" description="Polar residues" evidence="1">
    <location>
        <begin position="468"/>
        <end position="482"/>
    </location>
</feature>
<name>A0ABM1YDE3_AEDAL</name>
<dbReference type="RefSeq" id="XP_062708712.1">
    <property type="nucleotide sequence ID" value="XM_062852728.1"/>
</dbReference>
<dbReference type="EnsemblMetazoa" id="AALFPA23_008111.R10924">
    <property type="protein sequence ID" value="AALFPA23_008111.P10924"/>
    <property type="gene ID" value="AALFPA23_008111"/>
</dbReference>
<reference evidence="2" key="2">
    <citation type="submission" date="2025-05" db="UniProtKB">
        <authorList>
            <consortium name="EnsemblMetazoa"/>
        </authorList>
    </citation>
    <scope>IDENTIFICATION</scope>
    <source>
        <strain evidence="2">Foshan</strain>
    </source>
</reference>
<reference evidence="3" key="1">
    <citation type="journal article" date="2015" name="Proc. Natl. Acad. Sci. U.S.A.">
        <title>Genome sequence of the Asian Tiger mosquito, Aedes albopictus, reveals insights into its biology, genetics, and evolution.</title>
        <authorList>
            <person name="Chen X.G."/>
            <person name="Jiang X."/>
            <person name="Gu J."/>
            <person name="Xu M."/>
            <person name="Wu Y."/>
            <person name="Deng Y."/>
            <person name="Zhang C."/>
            <person name="Bonizzoni M."/>
            <person name="Dermauw W."/>
            <person name="Vontas J."/>
            <person name="Armbruster P."/>
            <person name="Huang X."/>
            <person name="Yang Y."/>
            <person name="Zhang H."/>
            <person name="He W."/>
            <person name="Peng H."/>
            <person name="Liu Y."/>
            <person name="Wu K."/>
            <person name="Chen J."/>
            <person name="Lirakis M."/>
            <person name="Topalis P."/>
            <person name="Van Leeuwen T."/>
            <person name="Hall A.B."/>
            <person name="Jiang X."/>
            <person name="Thorpe C."/>
            <person name="Mueller R.L."/>
            <person name="Sun C."/>
            <person name="Waterhouse R.M."/>
            <person name="Yan G."/>
            <person name="Tu Z.J."/>
            <person name="Fang X."/>
            <person name="James A.A."/>
        </authorList>
    </citation>
    <scope>NUCLEOTIDE SEQUENCE [LARGE SCALE GENOMIC DNA]</scope>
    <source>
        <strain evidence="3">Foshan</strain>
    </source>
</reference>
<feature type="region of interest" description="Disordered" evidence="1">
    <location>
        <begin position="962"/>
        <end position="1021"/>
    </location>
</feature>
<feature type="region of interest" description="Disordered" evidence="1">
    <location>
        <begin position="215"/>
        <end position="257"/>
    </location>
</feature>